<evidence type="ECO:0000313" key="1">
    <source>
        <dbReference type="EMBL" id="CAH2296226.1"/>
    </source>
</evidence>
<accession>A0AAD1SDC8</accession>
<dbReference type="AlphaFoldDB" id="A0AAD1SDC8"/>
<feature type="non-terminal residue" evidence="1">
    <location>
        <position position="1"/>
    </location>
</feature>
<feature type="non-terminal residue" evidence="1">
    <location>
        <position position="197"/>
    </location>
</feature>
<gene>
    <name evidence="1" type="ORF">PECUL_23A050625</name>
</gene>
<reference evidence="1" key="1">
    <citation type="submission" date="2022-03" db="EMBL/GenBank/DDBJ databases">
        <authorList>
            <person name="Alioto T."/>
            <person name="Alioto T."/>
            <person name="Gomez Garrido J."/>
        </authorList>
    </citation>
    <scope>NUCLEOTIDE SEQUENCE</scope>
</reference>
<keyword evidence="2" id="KW-1185">Reference proteome</keyword>
<dbReference type="EMBL" id="OW240916">
    <property type="protein sequence ID" value="CAH2296226.1"/>
    <property type="molecule type" value="Genomic_DNA"/>
</dbReference>
<protein>
    <recommendedName>
        <fullName evidence="3">Reverse transcriptase</fullName>
    </recommendedName>
</protein>
<name>A0AAD1SDC8_PELCU</name>
<sequence>AAYLHNIAQINLPAHAPQWVAIESHWPPQHDLQAVLWLHKCPRHIREALLPSTQNLLRVWSTTRNKLVSNPQLPMATPIQTIGIEIPTFNWDTWRRGGIHHIYQVIDRGKLKTLPAIQTEYALPTKTTFSYLQLKSYVSDKLKKLSGIDNKKTMTTFERQCVGTAPLKKAMSWGYQKLVSTQTHTLEQIKKDWYREI</sequence>
<proteinExistence type="predicted"/>
<organism evidence="1 2">
    <name type="scientific">Pelobates cultripes</name>
    <name type="common">Western spadefoot toad</name>
    <dbReference type="NCBI Taxonomy" id="61616"/>
    <lineage>
        <taxon>Eukaryota</taxon>
        <taxon>Metazoa</taxon>
        <taxon>Chordata</taxon>
        <taxon>Craniata</taxon>
        <taxon>Vertebrata</taxon>
        <taxon>Euteleostomi</taxon>
        <taxon>Amphibia</taxon>
        <taxon>Batrachia</taxon>
        <taxon>Anura</taxon>
        <taxon>Pelobatoidea</taxon>
        <taxon>Pelobatidae</taxon>
        <taxon>Pelobates</taxon>
    </lineage>
</organism>
<evidence type="ECO:0008006" key="3">
    <source>
        <dbReference type="Google" id="ProtNLM"/>
    </source>
</evidence>
<dbReference type="Proteomes" id="UP001295444">
    <property type="component" value="Chromosome 05"/>
</dbReference>
<evidence type="ECO:0000313" key="2">
    <source>
        <dbReference type="Proteomes" id="UP001295444"/>
    </source>
</evidence>